<evidence type="ECO:0000256" key="19">
    <source>
        <dbReference type="ARBA" id="ARBA00046716"/>
    </source>
</evidence>
<keyword evidence="5" id="KW-0165">Cleavage on pair of basic residues</keyword>
<evidence type="ECO:0000256" key="2">
    <source>
        <dbReference type="ARBA" id="ARBA00022475"/>
    </source>
</evidence>
<name>A0A9L0J1K0_EQUAS</name>
<evidence type="ECO:0000256" key="10">
    <source>
        <dbReference type="ARBA" id="ARBA00023170"/>
    </source>
</evidence>
<evidence type="ECO:0000256" key="21">
    <source>
        <dbReference type="SAM" id="Phobius"/>
    </source>
</evidence>
<dbReference type="InterPro" id="IPR055355">
    <property type="entry name" value="ZP-C"/>
</dbReference>
<dbReference type="Gene3D" id="2.60.40.3210">
    <property type="entry name" value="Zona pellucida, ZP-N domain"/>
    <property type="match status" value="1"/>
</dbReference>
<gene>
    <name evidence="23" type="primary">ZP2</name>
</gene>
<evidence type="ECO:0000256" key="7">
    <source>
        <dbReference type="ARBA" id="ARBA00022989"/>
    </source>
</evidence>
<dbReference type="GO" id="GO:0042802">
    <property type="term" value="F:identical protein binding"/>
    <property type="evidence" value="ECO:0007669"/>
    <property type="project" value="Ensembl"/>
</dbReference>
<feature type="transmembrane region" description="Helical" evidence="21">
    <location>
        <begin position="713"/>
        <end position="737"/>
    </location>
</feature>
<evidence type="ECO:0000256" key="5">
    <source>
        <dbReference type="ARBA" id="ARBA00022685"/>
    </source>
</evidence>
<comment type="subcellular location">
    <subcellularLocation>
        <location evidence="1">Cell membrane</location>
        <topology evidence="1">Single-pass type I membrane protein</topology>
    </subcellularLocation>
    <subcellularLocation>
        <location evidence="13">Zona pellucida</location>
    </subcellularLocation>
</comment>
<dbReference type="GO" id="GO:0035804">
    <property type="term" value="F:structural constituent of egg coat"/>
    <property type="evidence" value="ECO:0007669"/>
    <property type="project" value="Ensembl"/>
</dbReference>
<dbReference type="Pfam" id="PF23344">
    <property type="entry name" value="ZP-N"/>
    <property type="match status" value="1"/>
</dbReference>
<accession>A0A9L0J1K0</accession>
<dbReference type="PROSITE" id="PS51034">
    <property type="entry name" value="ZP_2"/>
    <property type="match status" value="1"/>
</dbReference>
<dbReference type="GO" id="GO:0060468">
    <property type="term" value="P:prevention of polyspermy"/>
    <property type="evidence" value="ECO:0007669"/>
    <property type="project" value="Ensembl"/>
</dbReference>
<comment type="subunit">
    <text evidence="19">Can form homopolymers that assemble into long fibers (in vitro). Polymers of ZP2 and ZP3 organized into long filaments cross-linked by ZP1 homodimers. Interacts with ZP3.</text>
</comment>
<dbReference type="GO" id="GO:0005886">
    <property type="term" value="C:plasma membrane"/>
    <property type="evidence" value="ECO:0007669"/>
    <property type="project" value="UniProtKB-SubCell"/>
</dbReference>
<evidence type="ECO:0000259" key="22">
    <source>
        <dbReference type="PROSITE" id="PS51034"/>
    </source>
</evidence>
<keyword evidence="6 21" id="KW-0812">Transmembrane</keyword>
<sequence>MPLAMAHRQRGDCGSPSSWRDSSTDWSVYRSLSLFFALVTLVNAGGAKLVNPDFSGTVTCYKDRMIVELPSHLGPKKWHASVVDPSGLEMLNCTHDLDPEKLTLKAPYETCTRRVLGRHQMTIRLVDNSAALKREEVVYQISCPVMQAEETHEHSGSTICLKDFMSFTFQIFPGMADESSDPDSQMGWIIEVGDGTRAQTLTLWEAMTQGYNLLIDNKKIIIQVLFNATGVTHYTQGNSHLYMVPLKLTYVSPGQKVILSSQVICMSGPVTCNATHMTLDIPEFPGKLKSVSFENRKIAASQLHNNEIDMEATNGLRLHFSKTLLKAKFSEKCLPYQFYLPSLKLTFYVQLETVSMVVYPECLCESSVSIVTGELCTQDGFMDIEVYSHQTNPALNLDTLMVGDSSCQPTFKAPSQGLVRFHIPLNGCGTRHKFENDTFIYENEIHALWADLPPSTISRDSEFRMTVKCHYSRDDMLVNTNIESVPPPVASVKPGQLALILQTYPDNSYLQPYADKEYPVMRYLRQPIYLEVRILNRTDPNIKLVLDDCWATPTMDPASLPQWNIVVDGCEYNLDNYRTTFHPVESSVTYPNHYQRFDVKTFAFLSEAQVLSSLVSDKQVTWGRLNVSPSIPLLSPCLQVYFHCRALICNILSPDSPLCSATCPLSSRSRRDAGTTEQERTLVSLPGPILLLSDDSSFRGVVDTKGHETAGYIAFKTIVAVVALGGVVATLGFISYLHKKRTMMLNH</sequence>
<keyword evidence="24" id="KW-1185">Reference proteome</keyword>
<keyword evidence="9" id="KW-1015">Disulfide bond</keyword>
<keyword evidence="10" id="KW-0675">Receptor</keyword>
<dbReference type="GO" id="GO:0005783">
    <property type="term" value="C:endoplasmic reticulum"/>
    <property type="evidence" value="ECO:0007669"/>
    <property type="project" value="Ensembl"/>
</dbReference>
<dbReference type="Ensembl" id="ENSEAST00005056171.1">
    <property type="protein sequence ID" value="ENSEASP00005043170.1"/>
    <property type="gene ID" value="ENSEASG00005007187.2"/>
</dbReference>
<organism evidence="23 24">
    <name type="scientific">Equus asinus</name>
    <name type="common">Donkey</name>
    <name type="synonym">Equus africanus asinus</name>
    <dbReference type="NCBI Taxonomy" id="9793"/>
    <lineage>
        <taxon>Eukaryota</taxon>
        <taxon>Metazoa</taxon>
        <taxon>Chordata</taxon>
        <taxon>Craniata</taxon>
        <taxon>Vertebrata</taxon>
        <taxon>Euteleostomi</taxon>
        <taxon>Mammalia</taxon>
        <taxon>Eutheria</taxon>
        <taxon>Laurasiatheria</taxon>
        <taxon>Perissodactyla</taxon>
        <taxon>Equidae</taxon>
        <taxon>Equus</taxon>
    </lineage>
</organism>
<dbReference type="PROSITE" id="PS00682">
    <property type="entry name" value="ZP_1"/>
    <property type="match status" value="1"/>
</dbReference>
<dbReference type="Pfam" id="PF23738">
    <property type="entry name" value="Ig_ZP2_N"/>
    <property type="match status" value="1"/>
</dbReference>
<dbReference type="GO" id="GO:0005771">
    <property type="term" value="C:multivesicular body"/>
    <property type="evidence" value="ECO:0007669"/>
    <property type="project" value="Ensembl"/>
</dbReference>
<dbReference type="GO" id="GO:0007339">
    <property type="term" value="P:binding of sperm to zona pellucida"/>
    <property type="evidence" value="ECO:0007669"/>
    <property type="project" value="Ensembl"/>
</dbReference>
<evidence type="ECO:0000256" key="20">
    <source>
        <dbReference type="SAM" id="MobiDB-lite"/>
    </source>
</evidence>
<dbReference type="AlphaFoldDB" id="A0A9L0J1K0"/>
<evidence type="ECO:0000256" key="9">
    <source>
        <dbReference type="ARBA" id="ARBA00023157"/>
    </source>
</evidence>
<dbReference type="Proteomes" id="UP000694387">
    <property type="component" value="Chromosome 14"/>
</dbReference>
<dbReference type="PANTHER" id="PTHR23343">
    <property type="entry name" value="ZONA PELLUCIDA SPERM-BINDING PROTEIN"/>
    <property type="match status" value="1"/>
</dbReference>
<evidence type="ECO:0000256" key="12">
    <source>
        <dbReference type="ARBA" id="ARBA00023279"/>
    </source>
</evidence>
<dbReference type="GO" id="GO:0035805">
    <property type="term" value="C:egg coat"/>
    <property type="evidence" value="ECO:0007669"/>
    <property type="project" value="UniProtKB-SubCell"/>
</dbReference>
<keyword evidence="4" id="KW-0272">Extracellular matrix</keyword>
<dbReference type="Pfam" id="PF00100">
    <property type="entry name" value="Zona_pellucida"/>
    <property type="match status" value="1"/>
</dbReference>
<feature type="domain" description="ZP" evidence="22">
    <location>
        <begin position="375"/>
        <end position="666"/>
    </location>
</feature>
<reference evidence="23" key="3">
    <citation type="submission" date="2025-09" db="UniProtKB">
        <authorList>
            <consortium name="Ensembl"/>
        </authorList>
    </citation>
    <scope>IDENTIFICATION</scope>
</reference>
<evidence type="ECO:0000256" key="13">
    <source>
        <dbReference type="ARBA" id="ARBA00024183"/>
    </source>
</evidence>
<keyword evidence="2" id="KW-1003">Cell membrane</keyword>
<reference evidence="23" key="2">
    <citation type="submission" date="2025-08" db="UniProtKB">
        <authorList>
            <consortium name="Ensembl"/>
        </authorList>
    </citation>
    <scope>IDENTIFICATION</scope>
</reference>
<dbReference type="InterPro" id="IPR051148">
    <property type="entry name" value="Zona_Pellucida_Domain_gp"/>
</dbReference>
<evidence type="ECO:0000256" key="4">
    <source>
        <dbReference type="ARBA" id="ARBA00022530"/>
    </source>
</evidence>
<reference evidence="23 24" key="1">
    <citation type="journal article" date="2020" name="Nat. Commun.">
        <title>Donkey genomes provide new insights into domestication and selection for coat color.</title>
        <authorList>
            <person name="Wang"/>
            <person name="C."/>
            <person name="Li"/>
            <person name="H."/>
            <person name="Guo"/>
            <person name="Y."/>
            <person name="Huang"/>
            <person name="J."/>
            <person name="Sun"/>
            <person name="Y."/>
            <person name="Min"/>
            <person name="J."/>
            <person name="Wang"/>
            <person name="J."/>
            <person name="Fang"/>
            <person name="X."/>
            <person name="Zhao"/>
            <person name="Z."/>
            <person name="Wang"/>
            <person name="S."/>
            <person name="Zhang"/>
            <person name="Y."/>
            <person name="Liu"/>
            <person name="Q."/>
            <person name="Jiang"/>
            <person name="Q."/>
            <person name="Wang"/>
            <person name="X."/>
            <person name="Guo"/>
            <person name="Y."/>
            <person name="Yang"/>
            <person name="C."/>
            <person name="Wang"/>
            <person name="Y."/>
            <person name="Tian"/>
            <person name="F."/>
            <person name="Zhuang"/>
            <person name="G."/>
            <person name="Fan"/>
            <person name="Y."/>
            <person name="Gao"/>
            <person name="Q."/>
            <person name="Li"/>
            <person name="Y."/>
            <person name="Ju"/>
            <person name="Z."/>
            <person name="Li"/>
            <person name="J."/>
            <person name="Li"/>
            <person name="R."/>
            <person name="Hou"/>
            <person name="M."/>
            <person name="Yang"/>
            <person name="G."/>
            <person name="Liu"/>
            <person name="G."/>
            <person name="Liu"/>
            <person name="W."/>
            <person name="Guo"/>
            <person name="J."/>
            <person name="Pan"/>
            <person name="S."/>
            <person name="Fan"/>
            <person name="G."/>
            <person name="Zhang"/>
            <person name="W."/>
            <person name="Zhang"/>
            <person name="R."/>
            <person name="Yu"/>
            <person name="J."/>
            <person name="Zhang"/>
            <person name="X."/>
            <person name="Yin"/>
            <person name="Q."/>
            <person name="Ji"/>
            <person name="C."/>
            <person name="Jin"/>
            <person name="Y."/>
            <person name="Yue"/>
            <person name="G."/>
            <person name="Liu"/>
            <person name="M."/>
            <person name="Xu"/>
            <person name="J."/>
            <person name="Liu"/>
            <person name="S."/>
            <person name="Jordana"/>
            <person name="J."/>
            <person name="Noce"/>
            <person name="A."/>
            <person name="Amills"/>
            <person name="M."/>
            <person name="Wu"/>
            <person name="D.D."/>
            <person name="Li"/>
            <person name="S."/>
            <person name="Zhou"/>
            <person name="X. and Zhong"/>
            <person name="J."/>
        </authorList>
    </citation>
    <scope>NUCLEOTIDE SEQUENCE [LARGE SCALE GENOMIC DNA]</scope>
</reference>
<evidence type="ECO:0000256" key="6">
    <source>
        <dbReference type="ARBA" id="ARBA00022692"/>
    </source>
</evidence>
<dbReference type="InterPro" id="IPR057636">
    <property type="entry name" value="Ig_ZP2_3rd"/>
</dbReference>
<dbReference type="Pfam" id="PF23740">
    <property type="entry name" value="Ig_ZP2_3rd"/>
    <property type="match status" value="1"/>
</dbReference>
<dbReference type="GO" id="GO:0032190">
    <property type="term" value="F:acrosin binding"/>
    <property type="evidence" value="ECO:0007669"/>
    <property type="project" value="Ensembl"/>
</dbReference>
<evidence type="ECO:0000256" key="18">
    <source>
        <dbReference type="ARBA" id="ARBA00046021"/>
    </source>
</evidence>
<evidence type="ECO:0000256" key="11">
    <source>
        <dbReference type="ARBA" id="ARBA00023180"/>
    </source>
</evidence>
<evidence type="ECO:0000256" key="15">
    <source>
        <dbReference type="ARBA" id="ARBA00040237"/>
    </source>
</evidence>
<keyword evidence="3" id="KW-0964">Secreted</keyword>
<evidence type="ECO:0000256" key="3">
    <source>
        <dbReference type="ARBA" id="ARBA00022525"/>
    </source>
</evidence>
<dbReference type="SMART" id="SM00241">
    <property type="entry name" value="ZP"/>
    <property type="match status" value="1"/>
</dbReference>
<dbReference type="InterPro" id="IPR048290">
    <property type="entry name" value="ZP_chr"/>
</dbReference>
<evidence type="ECO:0000313" key="24">
    <source>
        <dbReference type="Proteomes" id="UP000694387"/>
    </source>
</evidence>
<dbReference type="InterPro" id="IPR001507">
    <property type="entry name" value="ZP_dom"/>
</dbReference>
<dbReference type="InterPro" id="IPR017977">
    <property type="entry name" value="ZP_dom_CS"/>
</dbReference>
<evidence type="ECO:0000256" key="16">
    <source>
        <dbReference type="ARBA" id="ARBA00042272"/>
    </source>
</evidence>
<keyword evidence="12" id="KW-0278">Fertilization</keyword>
<dbReference type="InterPro" id="IPR057638">
    <property type="entry name" value="Ig_ZP2_2nd"/>
</dbReference>
<evidence type="ECO:0000256" key="1">
    <source>
        <dbReference type="ARBA" id="ARBA00004251"/>
    </source>
</evidence>
<keyword evidence="7 21" id="KW-1133">Transmembrane helix</keyword>
<keyword evidence="8 21" id="KW-0472">Membrane</keyword>
<feature type="region of interest" description="Disordered" evidence="20">
    <location>
        <begin position="1"/>
        <end position="23"/>
    </location>
</feature>
<dbReference type="InterPro" id="IPR055356">
    <property type="entry name" value="ZP-N"/>
</dbReference>
<dbReference type="InterPro" id="IPR042235">
    <property type="entry name" value="ZP-C_dom"/>
</dbReference>
<comment type="function">
    <text evidence="18">Component of the zona pellucida, an extracellular matrix surrounding oocytes which mediates sperm binding, induction of the acrosome reaction and prevents post-fertilization polyspermy. The zona pellucida is composed of 3 to 4 glycoproteins, ZP1, ZP2, ZP3, and ZP4. ZP2 may act as a secondary sperm receptor.</text>
</comment>
<dbReference type="Gene3D" id="2.60.40.4100">
    <property type="entry name" value="Zona pellucida, ZP-C domain"/>
    <property type="match status" value="1"/>
</dbReference>
<dbReference type="PANTHER" id="PTHR23343:SF4">
    <property type="entry name" value="ZONA PELLUCIDA SPERM-BINDING PROTEIN 2"/>
    <property type="match status" value="1"/>
</dbReference>
<dbReference type="PRINTS" id="PR00023">
    <property type="entry name" value="ZPELLUCIDA"/>
</dbReference>
<dbReference type="Pfam" id="PF23736">
    <property type="entry name" value="Ig_ZP2"/>
    <property type="match status" value="1"/>
</dbReference>
<evidence type="ECO:0000256" key="14">
    <source>
        <dbReference type="ARBA" id="ARBA00038403"/>
    </source>
</evidence>
<protein>
    <recommendedName>
        <fullName evidence="15">Zona pellucida sperm-binding protein 2</fullName>
    </recommendedName>
    <alternativeName>
        <fullName evidence="17">Zona pellucida glycoprotein 2</fullName>
    </alternativeName>
    <alternativeName>
        <fullName evidence="16">Zona pellucida protein A</fullName>
    </alternativeName>
</protein>
<dbReference type="FunFam" id="2.60.40.3210:FF:000006">
    <property type="entry name" value="Zona pellucida sperm-binding protein 2"/>
    <property type="match status" value="1"/>
</dbReference>
<comment type="similarity">
    <text evidence="14">Belongs to the ZP domain family. ZPA subfamily.</text>
</comment>
<proteinExistence type="inferred from homology"/>
<evidence type="ECO:0000313" key="23">
    <source>
        <dbReference type="Ensembl" id="ENSEASP00005043170.1"/>
    </source>
</evidence>
<evidence type="ECO:0000256" key="8">
    <source>
        <dbReference type="ARBA" id="ARBA00023136"/>
    </source>
</evidence>
<dbReference type="GeneTree" id="ENSGT00940000160133"/>
<keyword evidence="11" id="KW-0325">Glycoprotein</keyword>
<evidence type="ECO:0000256" key="17">
    <source>
        <dbReference type="ARBA" id="ARBA00042572"/>
    </source>
</evidence>
<dbReference type="InterPro" id="IPR057637">
    <property type="entry name" value="Ig_ZP2_1st"/>
</dbReference>